<dbReference type="PANTHER" id="PTHR30537:SF35">
    <property type="entry name" value="TRANSCRIPTIONAL REGULATORY PROTEIN"/>
    <property type="match status" value="1"/>
</dbReference>
<evidence type="ECO:0000256" key="3">
    <source>
        <dbReference type="ARBA" id="ARBA00023125"/>
    </source>
</evidence>
<comment type="similarity">
    <text evidence="1">Belongs to the LysR transcriptional regulatory family.</text>
</comment>
<dbReference type="PANTHER" id="PTHR30537">
    <property type="entry name" value="HTH-TYPE TRANSCRIPTIONAL REGULATOR"/>
    <property type="match status" value="1"/>
</dbReference>
<evidence type="ECO:0000259" key="5">
    <source>
        <dbReference type="PROSITE" id="PS50931"/>
    </source>
</evidence>
<dbReference type="GO" id="GO:0043565">
    <property type="term" value="F:sequence-specific DNA binding"/>
    <property type="evidence" value="ECO:0007669"/>
    <property type="project" value="TreeGrafter"/>
</dbReference>
<dbReference type="SUPFAM" id="SSF53850">
    <property type="entry name" value="Periplasmic binding protein-like II"/>
    <property type="match status" value="1"/>
</dbReference>
<evidence type="ECO:0000256" key="1">
    <source>
        <dbReference type="ARBA" id="ARBA00009437"/>
    </source>
</evidence>
<protein>
    <submittedName>
        <fullName evidence="6">LysR family transcriptional regulator</fullName>
    </submittedName>
</protein>
<dbReference type="InterPro" id="IPR005119">
    <property type="entry name" value="LysR_subst-bd"/>
</dbReference>
<dbReference type="InterPro" id="IPR000847">
    <property type="entry name" value="LysR_HTH_N"/>
</dbReference>
<organism evidence="6 7">
    <name type="scientific">Paraburkholderia eburnea</name>
    <dbReference type="NCBI Taxonomy" id="1189126"/>
    <lineage>
        <taxon>Bacteria</taxon>
        <taxon>Pseudomonadati</taxon>
        <taxon>Pseudomonadota</taxon>
        <taxon>Betaproteobacteria</taxon>
        <taxon>Burkholderiales</taxon>
        <taxon>Burkholderiaceae</taxon>
        <taxon>Paraburkholderia</taxon>
    </lineage>
</organism>
<dbReference type="Gene3D" id="1.10.10.10">
    <property type="entry name" value="Winged helix-like DNA-binding domain superfamily/Winged helix DNA-binding domain"/>
    <property type="match status" value="1"/>
</dbReference>
<accession>A0A2S4MDX7</accession>
<gene>
    <name evidence="6" type="ORF">B0G62_104253</name>
</gene>
<reference evidence="6 7" key="1">
    <citation type="submission" date="2018-01" db="EMBL/GenBank/DDBJ databases">
        <title>Genomic Encyclopedia of Type Strains, Phase III (KMG-III): the genomes of soil and plant-associated and newly described type strains.</title>
        <authorList>
            <person name="Whitman W."/>
        </authorList>
    </citation>
    <scope>NUCLEOTIDE SEQUENCE [LARGE SCALE GENOMIC DNA]</scope>
    <source>
        <strain evidence="6 7">JCM 18070</strain>
    </source>
</reference>
<dbReference type="Gene3D" id="3.40.190.290">
    <property type="match status" value="1"/>
</dbReference>
<sequence>MAIVHSFWGYLVDQLESIRTFLEVVRSGSITGAATKLAVSIAMVSRHVKGLETQLGTRLFSRNTRSVSLTEVGQVYFERVHQLVSNLDECERSLASLAHQPVGHLRVVAPAFFSYRHLASDLHQYNKRYPQVRIVLDLVDQPFDLINDGYDVALVDTATISSTSVVARQLWDEPLIACASPAYLERCGTPAHPSQLRDHAYIAMAARRATTDAVLLDGPDGRFGFEQQPAMLVNNIDALMQMIRAGAGMGFVPLALAQEDIAQGWLEVVLPDYATPPVSISVVYPSREYLPAKVRTFIDHLVASAALARESARSARAAAKEPAQTAQSVPHFPVERLARKLHAITSGKFPAQSQARSA</sequence>
<evidence type="ECO:0000256" key="2">
    <source>
        <dbReference type="ARBA" id="ARBA00023015"/>
    </source>
</evidence>
<dbReference type="AlphaFoldDB" id="A0A2S4MDX7"/>
<comment type="caution">
    <text evidence="6">The sequence shown here is derived from an EMBL/GenBank/DDBJ whole genome shotgun (WGS) entry which is preliminary data.</text>
</comment>
<evidence type="ECO:0000313" key="7">
    <source>
        <dbReference type="Proteomes" id="UP000237381"/>
    </source>
</evidence>
<dbReference type="InterPro" id="IPR036390">
    <property type="entry name" value="WH_DNA-bd_sf"/>
</dbReference>
<dbReference type="SUPFAM" id="SSF46785">
    <property type="entry name" value="Winged helix' DNA-binding domain"/>
    <property type="match status" value="1"/>
</dbReference>
<dbReference type="InterPro" id="IPR058163">
    <property type="entry name" value="LysR-type_TF_proteobact-type"/>
</dbReference>
<evidence type="ECO:0000313" key="6">
    <source>
        <dbReference type="EMBL" id="POR52956.1"/>
    </source>
</evidence>
<keyword evidence="7" id="KW-1185">Reference proteome</keyword>
<dbReference type="GO" id="GO:0006351">
    <property type="term" value="P:DNA-templated transcription"/>
    <property type="evidence" value="ECO:0007669"/>
    <property type="project" value="TreeGrafter"/>
</dbReference>
<dbReference type="Pfam" id="PF03466">
    <property type="entry name" value="LysR_substrate"/>
    <property type="match status" value="1"/>
</dbReference>
<dbReference type="CDD" id="cd08422">
    <property type="entry name" value="PBP2_CrgA_like"/>
    <property type="match status" value="1"/>
</dbReference>
<dbReference type="PROSITE" id="PS50931">
    <property type="entry name" value="HTH_LYSR"/>
    <property type="match status" value="1"/>
</dbReference>
<dbReference type="InterPro" id="IPR036388">
    <property type="entry name" value="WH-like_DNA-bd_sf"/>
</dbReference>
<keyword evidence="3" id="KW-0238">DNA-binding</keyword>
<keyword evidence="4" id="KW-0804">Transcription</keyword>
<keyword evidence="2" id="KW-0805">Transcription regulation</keyword>
<name>A0A2S4MDX7_9BURK</name>
<evidence type="ECO:0000256" key="4">
    <source>
        <dbReference type="ARBA" id="ARBA00023163"/>
    </source>
</evidence>
<dbReference type="Proteomes" id="UP000237381">
    <property type="component" value="Unassembled WGS sequence"/>
</dbReference>
<proteinExistence type="inferred from homology"/>
<feature type="domain" description="HTH lysR-type" evidence="5">
    <location>
        <begin position="13"/>
        <end position="70"/>
    </location>
</feature>
<dbReference type="GO" id="GO:0003700">
    <property type="term" value="F:DNA-binding transcription factor activity"/>
    <property type="evidence" value="ECO:0007669"/>
    <property type="project" value="InterPro"/>
</dbReference>
<dbReference type="Pfam" id="PF00126">
    <property type="entry name" value="HTH_1"/>
    <property type="match status" value="1"/>
</dbReference>
<dbReference type="EMBL" id="PQGA01000004">
    <property type="protein sequence ID" value="POR52956.1"/>
    <property type="molecule type" value="Genomic_DNA"/>
</dbReference>
<dbReference type="FunFam" id="1.10.10.10:FF:000001">
    <property type="entry name" value="LysR family transcriptional regulator"/>
    <property type="match status" value="1"/>
</dbReference>